<sequence length="435" mass="47745">MKKRILLSLLFMPCVSYAAATITFSTVTSDPITNGFVLVNLVLAIFFAFIRFDRFAIVHGPEILTTVGILGCFAGIATSLLHFDSTNVAESVPHLLEGVKTAFLASLSGVFGSLVIRARHYFQKKPIPQTPGTPKAASLDDVVAATQALQKSLAGSEDSSLLTQLKLMRQEQADELRALRSAFDTFSQKMAEDGSKALIDALKDVINDFNAQINEQFGENFKHLNASVEKLVIWQQQYKDELDTLQTVQKSTAEDLREASLGLASFIEQASSFAQTANALEETLQNLARQHQDIDQSQRSMSEVLSQMKEVTPQFSRKIDEMTASMAQGVTKLQGDVSNIVMDFGTQAQSFSSEIKQFLTETLSQSQSEVNAGLTQSVDKIHQSVVALDTGLQEELTKSLETLGRQLASLSEKFVADYTPLTERLREVVRIASAT</sequence>
<evidence type="ECO:0000256" key="3">
    <source>
        <dbReference type="SAM" id="SignalP"/>
    </source>
</evidence>
<dbReference type="EMBL" id="FMIQ01000004">
    <property type="protein sequence ID" value="SCM50706.1"/>
    <property type="molecule type" value="Genomic_DNA"/>
</dbReference>
<dbReference type="SUPFAM" id="SSF58113">
    <property type="entry name" value="Apolipoprotein A-I"/>
    <property type="match status" value="1"/>
</dbReference>
<keyword evidence="2" id="KW-0812">Transmembrane</keyword>
<keyword evidence="2" id="KW-1133">Transmembrane helix</keyword>
<accession>A0A1C6YV37</accession>
<keyword evidence="2" id="KW-0472">Membrane</keyword>
<feature type="chain" id="PRO_5008751626" evidence="3">
    <location>
        <begin position="19"/>
        <end position="435"/>
    </location>
</feature>
<gene>
    <name evidence="4" type="ORF">BN1044_00154</name>
</gene>
<name>A0A1C6YV37_HAFAL</name>
<proteinExistence type="predicted"/>
<feature type="transmembrane region" description="Helical" evidence="2">
    <location>
        <begin position="36"/>
        <end position="52"/>
    </location>
</feature>
<dbReference type="RefSeq" id="WP_072307144.1">
    <property type="nucleotide sequence ID" value="NZ_FMIQ01000004.1"/>
</dbReference>
<dbReference type="Proteomes" id="UP000094844">
    <property type="component" value="Unassembled WGS sequence"/>
</dbReference>
<keyword evidence="4" id="KW-0176">Collagen</keyword>
<reference evidence="4 5" key="1">
    <citation type="submission" date="2016-09" db="EMBL/GenBank/DDBJ databases">
        <authorList>
            <person name="Capua I."/>
            <person name="De Benedictis P."/>
            <person name="Joannis T."/>
            <person name="Lombin L.H."/>
            <person name="Cattoli G."/>
        </authorList>
    </citation>
    <scope>NUCLEOTIDE SEQUENCE [LARGE SCALE GENOMIC DNA]</scope>
    <source>
        <strain evidence="4 5">GB001</strain>
    </source>
</reference>
<evidence type="ECO:0000313" key="5">
    <source>
        <dbReference type="Proteomes" id="UP000094844"/>
    </source>
</evidence>
<keyword evidence="1" id="KW-0175">Coiled coil</keyword>
<dbReference type="OrthoDB" id="9798009at2"/>
<organism evidence="4 5">
    <name type="scientific">Hafnia alvei</name>
    <dbReference type="NCBI Taxonomy" id="569"/>
    <lineage>
        <taxon>Bacteria</taxon>
        <taxon>Pseudomonadati</taxon>
        <taxon>Pseudomonadota</taxon>
        <taxon>Gammaproteobacteria</taxon>
        <taxon>Enterobacterales</taxon>
        <taxon>Hafniaceae</taxon>
        <taxon>Hafnia</taxon>
    </lineage>
</organism>
<feature type="transmembrane region" description="Helical" evidence="2">
    <location>
        <begin position="64"/>
        <end position="83"/>
    </location>
</feature>
<feature type="coiled-coil region" evidence="1">
    <location>
        <begin position="270"/>
        <end position="300"/>
    </location>
</feature>
<protein>
    <submittedName>
        <fullName evidence="4">Collagen, middle region</fullName>
    </submittedName>
</protein>
<keyword evidence="3" id="KW-0732">Signal</keyword>
<evidence type="ECO:0000313" key="4">
    <source>
        <dbReference type="EMBL" id="SCM50706.1"/>
    </source>
</evidence>
<feature type="transmembrane region" description="Helical" evidence="2">
    <location>
        <begin position="95"/>
        <end position="116"/>
    </location>
</feature>
<dbReference type="AlphaFoldDB" id="A0A1C6YV37"/>
<evidence type="ECO:0000256" key="1">
    <source>
        <dbReference type="SAM" id="Coils"/>
    </source>
</evidence>
<evidence type="ECO:0000256" key="2">
    <source>
        <dbReference type="SAM" id="Phobius"/>
    </source>
</evidence>
<feature type="signal peptide" evidence="3">
    <location>
        <begin position="1"/>
        <end position="18"/>
    </location>
</feature>
<dbReference type="Gene3D" id="1.20.5.1230">
    <property type="entry name" value="Apolipoprotein A-I"/>
    <property type="match status" value="1"/>
</dbReference>